<dbReference type="AlphaFoldDB" id="A0A0A0DJ36"/>
<dbReference type="Pfam" id="PF25935">
    <property type="entry name" value="BSH_LcnD"/>
    <property type="match status" value="1"/>
</dbReference>
<keyword evidence="4 7" id="KW-0812">Transmembrane</keyword>
<sequence length="451" mass="50521">MNQDFLESAEFYNRRYHNFSSRVIIPITLLFLFTLLFGLFAQKEITVSSSASLEPSRIISNIQSTSNNTIIMNHLAENKCVKQGDLLIQYQNGAEELQKASYSNQLDMLQDQKKQLEYLQASLQTGNDQFPEADNFGYRQSFRDYQSQAVSLRSNTDQQNAAIASQNAAASSAQTEIAKLISETQAKISDYRSVKIAIQNDSVVDGSNAGYSLYQTYQAQVNMDTQDQLKSQILAQADTQIAQLEGTLASYRIQYAGSGARQAYSSGLNSQLESLKAQQLTKVAQELTDLEQKILETETGRKVQDGMIQKTVITAPENGILHLNPETSHSTLVSEGSLLAQLYPVLTTEKKIKITAYISSKDIAHLKVGNPIRFTTINNINKQETLTSKISNIDTTASKTEKGNFFKLEAETTLTDQEAKQLRYGLEGRIVMITGKKTYFQYYRDKFLKKD</sequence>
<dbReference type="InterPro" id="IPR058794">
    <property type="entry name" value="HB_LcnD"/>
</dbReference>
<name>A0A0A0DJ36_9STRE</name>
<evidence type="ECO:0000256" key="3">
    <source>
        <dbReference type="ARBA" id="ARBA00022448"/>
    </source>
</evidence>
<comment type="caution">
    <text evidence="11">The sequence shown here is derived from an EMBL/GenBank/DDBJ whole genome shotgun (WGS) entry which is preliminary data.</text>
</comment>
<feature type="domain" description="LcnD-like barrel-sandwich hybrid" evidence="9">
    <location>
        <begin position="58"/>
        <end position="344"/>
    </location>
</feature>
<evidence type="ECO:0000259" key="8">
    <source>
        <dbReference type="Pfam" id="PF25887"/>
    </source>
</evidence>
<dbReference type="Pfam" id="PF25940">
    <property type="entry name" value="LcnD_C"/>
    <property type="match status" value="1"/>
</dbReference>
<reference evidence="11 12" key="1">
    <citation type="submission" date="2014-06" db="EMBL/GenBank/DDBJ databases">
        <authorList>
            <person name="Teng J.L."/>
            <person name="Huang Y."/>
            <person name="Tse H."/>
            <person name="Lau S.K."/>
            <person name="Woo P.C."/>
        </authorList>
    </citation>
    <scope>NUCLEOTIDE SEQUENCE [LARGE SCALE GENOMIC DNA]</scope>
    <source>
        <strain evidence="11 12">HKU4</strain>
    </source>
</reference>
<evidence type="ECO:0000256" key="1">
    <source>
        <dbReference type="ARBA" id="ARBA00004162"/>
    </source>
</evidence>
<evidence type="ECO:0000313" key="12">
    <source>
        <dbReference type="Proteomes" id="UP000030019"/>
    </source>
</evidence>
<keyword evidence="5 7" id="KW-1133">Transmembrane helix</keyword>
<dbReference type="Proteomes" id="UP000030019">
    <property type="component" value="Unassembled WGS sequence"/>
</dbReference>
<comment type="similarity">
    <text evidence="2">Belongs to the membrane fusion protein (MFP) (TC 8.A.1) family.</text>
</comment>
<dbReference type="PANTHER" id="PTHR30386">
    <property type="entry name" value="MEMBRANE FUSION SUBUNIT OF EMRAB-TOLC MULTIDRUG EFFLUX PUMP"/>
    <property type="match status" value="1"/>
</dbReference>
<dbReference type="PANTHER" id="PTHR30386:SF26">
    <property type="entry name" value="TRANSPORT PROTEIN COMB"/>
    <property type="match status" value="1"/>
</dbReference>
<evidence type="ECO:0000256" key="7">
    <source>
        <dbReference type="SAM" id="Phobius"/>
    </source>
</evidence>
<dbReference type="Gene3D" id="2.40.30.170">
    <property type="match status" value="1"/>
</dbReference>
<keyword evidence="12" id="KW-1185">Reference proteome</keyword>
<dbReference type="RefSeq" id="WP_037615002.1">
    <property type="nucleotide sequence ID" value="NZ_JPEN01000029.1"/>
</dbReference>
<feature type="transmembrane region" description="Helical" evidence="7">
    <location>
        <begin position="23"/>
        <end position="41"/>
    </location>
</feature>
<evidence type="ECO:0000313" key="11">
    <source>
        <dbReference type="EMBL" id="KGM37838.1"/>
    </source>
</evidence>
<dbReference type="InterPro" id="IPR050739">
    <property type="entry name" value="MFP"/>
</dbReference>
<dbReference type="GO" id="GO:0005886">
    <property type="term" value="C:plasma membrane"/>
    <property type="evidence" value="ECO:0007669"/>
    <property type="project" value="UniProtKB-SubCell"/>
</dbReference>
<comment type="subcellular location">
    <subcellularLocation>
        <location evidence="1">Cell membrane</location>
        <topology evidence="1">Single-pass membrane protein</topology>
    </subcellularLocation>
</comment>
<keyword evidence="3" id="KW-0813">Transport</keyword>
<dbReference type="EMBL" id="JPEN01000029">
    <property type="protein sequence ID" value="KGM37838.1"/>
    <property type="molecule type" value="Genomic_DNA"/>
</dbReference>
<feature type="domain" description="LcnD-like C-terminal" evidence="10">
    <location>
        <begin position="349"/>
        <end position="437"/>
    </location>
</feature>
<dbReference type="eggNOG" id="COG0845">
    <property type="taxonomic scope" value="Bacteria"/>
</dbReference>
<protein>
    <submittedName>
        <fullName evidence="11">Competence-stimulating peptide ABC transporter permease protein ComB</fullName>
    </submittedName>
</protein>
<gene>
    <name evidence="11" type="ORF">SSIN_0330</name>
</gene>
<organism evidence="11 12">
    <name type="scientific">Streptococcus sinensis</name>
    <dbReference type="NCBI Taxonomy" id="176090"/>
    <lineage>
        <taxon>Bacteria</taxon>
        <taxon>Bacillati</taxon>
        <taxon>Bacillota</taxon>
        <taxon>Bacilli</taxon>
        <taxon>Lactobacillales</taxon>
        <taxon>Streptococcaceae</taxon>
        <taxon>Streptococcus</taxon>
    </lineage>
</organism>
<evidence type="ECO:0000256" key="4">
    <source>
        <dbReference type="ARBA" id="ARBA00022692"/>
    </source>
</evidence>
<dbReference type="Pfam" id="PF25887">
    <property type="entry name" value="HB_LcnD"/>
    <property type="match status" value="1"/>
</dbReference>
<dbReference type="InterPro" id="IPR058786">
    <property type="entry name" value="BSH_LcnD"/>
</dbReference>
<dbReference type="InterPro" id="IPR058795">
    <property type="entry name" value="LcnD_C"/>
</dbReference>
<feature type="domain" description="LcnD-like long helical bundle" evidence="8">
    <location>
        <begin position="98"/>
        <end position="304"/>
    </location>
</feature>
<keyword evidence="6 7" id="KW-0472">Membrane</keyword>
<evidence type="ECO:0000256" key="2">
    <source>
        <dbReference type="ARBA" id="ARBA00009477"/>
    </source>
</evidence>
<evidence type="ECO:0000256" key="6">
    <source>
        <dbReference type="ARBA" id="ARBA00023136"/>
    </source>
</evidence>
<accession>A0A0A0DJ36</accession>
<evidence type="ECO:0000259" key="10">
    <source>
        <dbReference type="Pfam" id="PF25940"/>
    </source>
</evidence>
<dbReference type="InterPro" id="IPR005696">
    <property type="entry name" value="MesE/LcnD"/>
</dbReference>
<dbReference type="NCBIfam" id="TIGR01000">
    <property type="entry name" value="bacteriocin_acc"/>
    <property type="match status" value="1"/>
</dbReference>
<evidence type="ECO:0000256" key="5">
    <source>
        <dbReference type="ARBA" id="ARBA00022989"/>
    </source>
</evidence>
<evidence type="ECO:0000259" key="9">
    <source>
        <dbReference type="Pfam" id="PF25935"/>
    </source>
</evidence>
<dbReference type="STRING" id="176090.SSIN_0330"/>
<proteinExistence type="inferred from homology"/>
<dbReference type="PATRIC" id="fig|176090.4.peg.328"/>